<proteinExistence type="predicted"/>
<name>A0A8K0MYA3_COCNU</name>
<organism evidence="1 2">
    <name type="scientific">Cocos nucifera</name>
    <name type="common">Coconut palm</name>
    <dbReference type="NCBI Taxonomy" id="13894"/>
    <lineage>
        <taxon>Eukaryota</taxon>
        <taxon>Viridiplantae</taxon>
        <taxon>Streptophyta</taxon>
        <taxon>Embryophyta</taxon>
        <taxon>Tracheophyta</taxon>
        <taxon>Spermatophyta</taxon>
        <taxon>Magnoliopsida</taxon>
        <taxon>Liliopsida</taxon>
        <taxon>Arecaceae</taxon>
        <taxon>Arecoideae</taxon>
        <taxon>Cocoseae</taxon>
        <taxon>Attaleinae</taxon>
        <taxon>Cocos</taxon>
    </lineage>
</organism>
<evidence type="ECO:0000313" key="2">
    <source>
        <dbReference type="Proteomes" id="UP000797356"/>
    </source>
</evidence>
<comment type="caution">
    <text evidence="1">The sequence shown here is derived from an EMBL/GenBank/DDBJ whole genome shotgun (WGS) entry which is preliminary data.</text>
</comment>
<sequence length="135" mass="14931">MFPAPSKTEEVEDGLVSYIPYSNGYDNGFEADIGTENTKDFISELKLKLKLVGSKTLSTIIHNLAARDRPVTCLIYMMSWAADVAHDHGISSAIYWIQLATVFAVYYHYFHGYDELISSHSQDHGLSGTAAAPNP</sequence>
<dbReference type="Proteomes" id="UP000797356">
    <property type="component" value="Chromosome 3"/>
</dbReference>
<reference evidence="1" key="1">
    <citation type="journal article" date="2017" name="Gigascience">
        <title>The genome draft of coconut (Cocos nucifera).</title>
        <authorList>
            <person name="Xiao Y."/>
            <person name="Xu P."/>
            <person name="Fan H."/>
            <person name="Baudouin L."/>
            <person name="Xia W."/>
            <person name="Bocs S."/>
            <person name="Xu J."/>
            <person name="Li Q."/>
            <person name="Guo A."/>
            <person name="Zhou L."/>
            <person name="Li J."/>
            <person name="Wu Y."/>
            <person name="Ma Z."/>
            <person name="Armero A."/>
            <person name="Issali A.E."/>
            <person name="Liu N."/>
            <person name="Peng M."/>
            <person name="Yang Y."/>
        </authorList>
    </citation>
    <scope>NUCLEOTIDE SEQUENCE</scope>
    <source>
        <tissue evidence="1">Spear leaf of Hainan Tall coconut</tissue>
    </source>
</reference>
<gene>
    <name evidence="1" type="ORF">COCNU_03G003590</name>
</gene>
<dbReference type="SUPFAM" id="SSF53756">
    <property type="entry name" value="UDP-Glycosyltransferase/glycogen phosphorylase"/>
    <property type="match status" value="1"/>
</dbReference>
<dbReference type="EMBL" id="CM017874">
    <property type="protein sequence ID" value="KAG1334240.1"/>
    <property type="molecule type" value="Genomic_DNA"/>
</dbReference>
<keyword evidence="2" id="KW-1185">Reference proteome</keyword>
<accession>A0A8K0MYA3</accession>
<protein>
    <submittedName>
        <fullName evidence="1">Putative Cyanidin 3-O-rutinoside 5-O-glucosyltransferase</fullName>
    </submittedName>
</protein>
<dbReference type="AlphaFoldDB" id="A0A8K0MYA3"/>
<reference evidence="1" key="2">
    <citation type="submission" date="2019-07" db="EMBL/GenBank/DDBJ databases">
        <authorList>
            <person name="Yang Y."/>
            <person name="Bocs S."/>
            <person name="Baudouin L."/>
        </authorList>
    </citation>
    <scope>NUCLEOTIDE SEQUENCE</scope>
    <source>
        <tissue evidence="1">Spear leaf of Hainan Tall coconut</tissue>
    </source>
</reference>
<dbReference type="Gene3D" id="3.40.50.2000">
    <property type="entry name" value="Glycogen Phosphorylase B"/>
    <property type="match status" value="1"/>
</dbReference>
<evidence type="ECO:0000313" key="1">
    <source>
        <dbReference type="EMBL" id="KAG1334240.1"/>
    </source>
</evidence>
<dbReference type="OrthoDB" id="687997at2759"/>